<organism evidence="1 2">
    <name type="scientific">Rangifer tarandus platyrhynchus</name>
    <name type="common">Svalbard reindeer</name>
    <dbReference type="NCBI Taxonomy" id="3082113"/>
    <lineage>
        <taxon>Eukaryota</taxon>
        <taxon>Metazoa</taxon>
        <taxon>Chordata</taxon>
        <taxon>Craniata</taxon>
        <taxon>Vertebrata</taxon>
        <taxon>Euteleostomi</taxon>
        <taxon>Mammalia</taxon>
        <taxon>Eutheria</taxon>
        <taxon>Laurasiatheria</taxon>
        <taxon>Artiodactyla</taxon>
        <taxon>Ruminantia</taxon>
        <taxon>Pecora</taxon>
        <taxon>Cervidae</taxon>
        <taxon>Odocoileinae</taxon>
        <taxon>Rangifer</taxon>
    </lineage>
</organism>
<reference evidence="1" key="1">
    <citation type="submission" date="2023-04" db="EMBL/GenBank/DDBJ databases">
        <authorList>
            <consortium name="ELIXIR-Norway"/>
        </authorList>
    </citation>
    <scope>NUCLEOTIDE SEQUENCE [LARGE SCALE GENOMIC DNA]</scope>
</reference>
<sequence length="141" mass="15968">MNRKEAGTRETYPLECCSSTDGFLPRQGARRNTQRRSRRDIVLQVLKQPLSRDAVVILHVLERDLFNQIAREVTRRSQEGADLRGERRTTATAEIGSTLRSLLSSRVALRARTTSFLMRGRRVARALPALVRRSGLRLGSP</sequence>
<name>A0ABN8ZBI2_RANTA</name>
<keyword evidence="2" id="KW-1185">Reference proteome</keyword>
<gene>
    <name evidence="1" type="ORF">MRATA1EN1_LOCUS19308</name>
</gene>
<dbReference type="EMBL" id="OX459939">
    <property type="protein sequence ID" value="CAI9170346.1"/>
    <property type="molecule type" value="Genomic_DNA"/>
</dbReference>
<accession>A0ABN8ZBI2</accession>
<proteinExistence type="predicted"/>
<protein>
    <submittedName>
        <fullName evidence="1">Uncharacterized protein</fullName>
    </submittedName>
</protein>
<dbReference type="Proteomes" id="UP001176941">
    <property type="component" value="Chromosome 3"/>
</dbReference>
<evidence type="ECO:0000313" key="1">
    <source>
        <dbReference type="EMBL" id="CAI9170346.1"/>
    </source>
</evidence>
<evidence type="ECO:0000313" key="2">
    <source>
        <dbReference type="Proteomes" id="UP001176941"/>
    </source>
</evidence>